<gene>
    <name evidence="2" type="ORF">SGUI_2716</name>
</gene>
<feature type="transmembrane region" description="Helical" evidence="1">
    <location>
        <begin position="12"/>
        <end position="30"/>
    </location>
</feature>
<evidence type="ECO:0000256" key="1">
    <source>
        <dbReference type="SAM" id="Phobius"/>
    </source>
</evidence>
<dbReference type="AlphaFoldDB" id="A0A1B1NF95"/>
<evidence type="ECO:0000313" key="3">
    <source>
        <dbReference type="Proteomes" id="UP000092482"/>
    </source>
</evidence>
<keyword evidence="1" id="KW-1133">Transmembrane helix</keyword>
<dbReference type="STRING" id="1758689.SGUI_2716"/>
<dbReference type="EMBL" id="CP014989">
    <property type="protein sequence ID" value="ANS80112.1"/>
    <property type="molecule type" value="Genomic_DNA"/>
</dbReference>
<keyword evidence="1" id="KW-0812">Transmembrane</keyword>
<dbReference type="OrthoDB" id="4866863at2"/>
<protein>
    <submittedName>
        <fullName evidence="2">Uncharacterized protein</fullName>
    </submittedName>
</protein>
<keyword evidence="1" id="KW-0472">Membrane</keyword>
<organism evidence="2 3">
    <name type="scientific">Serinicoccus hydrothermalis</name>
    <dbReference type="NCBI Taxonomy" id="1758689"/>
    <lineage>
        <taxon>Bacteria</taxon>
        <taxon>Bacillati</taxon>
        <taxon>Actinomycetota</taxon>
        <taxon>Actinomycetes</taxon>
        <taxon>Micrococcales</taxon>
        <taxon>Ornithinimicrobiaceae</taxon>
        <taxon>Serinicoccus</taxon>
    </lineage>
</organism>
<dbReference type="RefSeq" id="WP_066641267.1">
    <property type="nucleotide sequence ID" value="NZ_CP014989.1"/>
</dbReference>
<dbReference type="KEGG" id="serj:SGUI_2716"/>
<feature type="transmembrane region" description="Helical" evidence="1">
    <location>
        <begin position="42"/>
        <end position="59"/>
    </location>
</feature>
<keyword evidence="3" id="KW-1185">Reference proteome</keyword>
<proteinExistence type="predicted"/>
<evidence type="ECO:0000313" key="2">
    <source>
        <dbReference type="EMBL" id="ANS80112.1"/>
    </source>
</evidence>
<sequence>MTWTRHRPKALSWVLLLAFVLVIGFTIARYVGGEVAVQNDVLGLVLRLAVLVVVVLAYLRTGGSTTASKDGLVVHNGLRATEVPAALVRNIDEDARRGGAVAMLTTGEAVELPGVPATDVRQVRRALKGR</sequence>
<name>A0A1B1NF95_9MICO</name>
<reference evidence="2 3" key="1">
    <citation type="submission" date="2016-03" db="EMBL/GenBank/DDBJ databases">
        <title>Shallow-sea hydrothermal system.</title>
        <authorList>
            <person name="Tang K."/>
        </authorList>
    </citation>
    <scope>NUCLEOTIDE SEQUENCE [LARGE SCALE GENOMIC DNA]</scope>
    <source>
        <strain evidence="2 3">JLT9</strain>
    </source>
</reference>
<dbReference type="Proteomes" id="UP000092482">
    <property type="component" value="Chromosome"/>
</dbReference>
<accession>A0A1B1NF95</accession>